<name>A0A6J4VPZ2_9CYAN</name>
<evidence type="ECO:0000313" key="1">
    <source>
        <dbReference type="EMBL" id="CAA9584203.1"/>
    </source>
</evidence>
<proteinExistence type="predicted"/>
<gene>
    <name evidence="1" type="ORF">AVDCRST_MAG81-3508</name>
</gene>
<dbReference type="EMBL" id="CADCWO010000189">
    <property type="protein sequence ID" value="CAA9584203.1"/>
    <property type="molecule type" value="Genomic_DNA"/>
</dbReference>
<accession>A0A6J4VPZ2</accession>
<reference evidence="1" key="1">
    <citation type="submission" date="2020-02" db="EMBL/GenBank/DDBJ databases">
        <authorList>
            <person name="Meier V. D."/>
        </authorList>
    </citation>
    <scope>NUCLEOTIDE SEQUENCE</scope>
    <source>
        <strain evidence="1">AVDCRST_MAG81</strain>
    </source>
</reference>
<organism evidence="1">
    <name type="scientific">uncultured Synechococcales cyanobacterium</name>
    <dbReference type="NCBI Taxonomy" id="1936017"/>
    <lineage>
        <taxon>Bacteria</taxon>
        <taxon>Bacillati</taxon>
        <taxon>Cyanobacteriota</taxon>
        <taxon>Cyanophyceae</taxon>
        <taxon>Synechococcales</taxon>
        <taxon>environmental samples</taxon>
    </lineage>
</organism>
<sequence length="34" mass="4118">MLEQMTRALLPFSNGKQIRNDRFMMETEFNVKKL</sequence>
<dbReference type="AlphaFoldDB" id="A0A6J4VPZ2"/>
<protein>
    <submittedName>
        <fullName evidence="1">Uncharacterized protein</fullName>
    </submittedName>
</protein>